<dbReference type="Proteomes" id="UP000215738">
    <property type="component" value="Unassembled WGS sequence"/>
</dbReference>
<dbReference type="PANTHER" id="PTHR42794">
    <property type="entry name" value="HEMIN IMPORT ATP-BINDING PROTEIN HMUV"/>
    <property type="match status" value="1"/>
</dbReference>
<dbReference type="FunCoup" id="A0A263HCY8">
    <property type="interactions" value="102"/>
</dbReference>
<keyword evidence="4" id="KW-1278">Translocase</keyword>
<sequence length="263" mass="30412">MISATPLFTAQQIHFQRAQHLLLDSISLNLPQGKLTVLIGPNGAGKSTLLQILSGYLAPTSGECYFNQRLLPHYSPLELAQQRSVMRQHNQLNFSFSVEEIITMGGYQRRKQEVAQWLDHIIELTDCQFLRHKAYYQLSSGERQRTQLARALLQIWSEKGMYGKLLFLDEPTSAFDLYHQQQCLRLMKRLCEQQGLTVFCILHDLNLTSLYADQVILLAAQRIQAQGSPHQVLTEKIIRRWYQAEIEILPHYATHVPQIQFCY</sequence>
<dbReference type="OrthoDB" id="5292475at2"/>
<evidence type="ECO:0000313" key="10">
    <source>
        <dbReference type="Proteomes" id="UP000254507"/>
    </source>
</evidence>
<dbReference type="SMART" id="SM00382">
    <property type="entry name" value="AAA"/>
    <property type="match status" value="1"/>
</dbReference>
<evidence type="ECO:0000313" key="8">
    <source>
        <dbReference type="EMBL" id="SUU35290.1"/>
    </source>
</evidence>
<evidence type="ECO:0000256" key="4">
    <source>
        <dbReference type="ARBA" id="ARBA00022967"/>
    </source>
</evidence>
<evidence type="ECO:0000256" key="2">
    <source>
        <dbReference type="ARBA" id="ARBA00022741"/>
    </source>
</evidence>
<evidence type="ECO:0000256" key="3">
    <source>
        <dbReference type="ARBA" id="ARBA00022840"/>
    </source>
</evidence>
<name>A0A263HCY8_9PAST</name>
<dbReference type="InParanoid" id="A0A263HCY8"/>
<dbReference type="PANTHER" id="PTHR42794:SF1">
    <property type="entry name" value="HEMIN IMPORT ATP-BINDING PROTEIN HMUV"/>
    <property type="match status" value="1"/>
</dbReference>
<reference evidence="8 10" key="2">
    <citation type="submission" date="2018-06" db="EMBL/GenBank/DDBJ databases">
        <authorList>
            <consortium name="Pathogen Informatics"/>
            <person name="Doyle S."/>
        </authorList>
    </citation>
    <scope>NUCLEOTIDE SEQUENCE [LARGE SCALE GENOMIC DNA]</scope>
    <source>
        <strain evidence="8 10">NCTC10851</strain>
    </source>
</reference>
<keyword evidence="8" id="KW-0378">Hydrolase</keyword>
<dbReference type="Proteomes" id="UP000254507">
    <property type="component" value="Unassembled WGS sequence"/>
</dbReference>
<dbReference type="EMBL" id="UFSB01000001">
    <property type="protein sequence ID" value="SUU35290.1"/>
    <property type="molecule type" value="Genomic_DNA"/>
</dbReference>
<dbReference type="PROSITE" id="PS50893">
    <property type="entry name" value="ABC_TRANSPORTER_2"/>
    <property type="match status" value="1"/>
</dbReference>
<dbReference type="GO" id="GO:0016887">
    <property type="term" value="F:ATP hydrolysis activity"/>
    <property type="evidence" value="ECO:0007669"/>
    <property type="project" value="InterPro"/>
</dbReference>
<keyword evidence="3 8" id="KW-0067">ATP-binding</keyword>
<dbReference type="InterPro" id="IPR003593">
    <property type="entry name" value="AAA+_ATPase"/>
</dbReference>
<dbReference type="EMBL" id="NLFK01000006">
    <property type="protein sequence ID" value="OZN24789.1"/>
    <property type="molecule type" value="Genomic_DNA"/>
</dbReference>
<dbReference type="EC" id="3.6.3.-" evidence="8"/>
<organism evidence="8 10">
    <name type="scientific">Actinobacillus seminis</name>
    <dbReference type="NCBI Taxonomy" id="722"/>
    <lineage>
        <taxon>Bacteria</taxon>
        <taxon>Pseudomonadati</taxon>
        <taxon>Pseudomonadota</taxon>
        <taxon>Gammaproteobacteria</taxon>
        <taxon>Pasteurellales</taxon>
        <taxon>Pasteurellaceae</taxon>
        <taxon>Actinobacillus</taxon>
    </lineage>
</organism>
<evidence type="ECO:0000313" key="7">
    <source>
        <dbReference type="EMBL" id="OZN24789.1"/>
    </source>
</evidence>
<evidence type="ECO:0000313" key="9">
    <source>
        <dbReference type="Proteomes" id="UP000215738"/>
    </source>
</evidence>
<dbReference type="SUPFAM" id="SSF52540">
    <property type="entry name" value="P-loop containing nucleoside triphosphate hydrolases"/>
    <property type="match status" value="1"/>
</dbReference>
<dbReference type="RefSeq" id="WP_094946565.1">
    <property type="nucleotide sequence ID" value="NZ_NLFK01000006.1"/>
</dbReference>
<accession>A0A263HCY8</accession>
<keyword evidence="1" id="KW-0813">Transport</keyword>
<dbReference type="InterPro" id="IPR027417">
    <property type="entry name" value="P-loop_NTPase"/>
</dbReference>
<feature type="domain" description="ABC transporter" evidence="6">
    <location>
        <begin position="8"/>
        <end position="245"/>
    </location>
</feature>
<dbReference type="GO" id="GO:0005524">
    <property type="term" value="F:ATP binding"/>
    <property type="evidence" value="ECO:0007669"/>
    <property type="project" value="UniProtKB-KW"/>
</dbReference>
<reference evidence="7 9" key="1">
    <citation type="submission" date="2017-07" db="EMBL/GenBank/DDBJ databases">
        <title>Virulence factors identified in Actinobacillus seminis.</title>
        <authorList>
            <person name="Negrete-Abascal E."/>
            <person name="Vaca-Pacheco S."/>
            <person name="Montes-Garcia F."/>
            <person name="Leyto-Gil A.M."/>
            <person name="Fragoso-Garcia E."/>
            <person name="Carvente-Garcia R."/>
            <person name="Perez-Agueros S."/>
            <person name="Castelan-Sanchez H.G."/>
            <person name="Garcia-Molina A."/>
            <person name="Villamar T.E."/>
            <person name="Vazquez-Cruz C."/>
        </authorList>
    </citation>
    <scope>NUCLEOTIDE SEQUENCE [LARGE SCALE GENOMIC DNA]</scope>
    <source>
        <strain evidence="7 9">ATCC 15768</strain>
    </source>
</reference>
<proteinExistence type="predicted"/>
<dbReference type="NCBIfam" id="NF010068">
    <property type="entry name" value="PRK13548.1"/>
    <property type="match status" value="1"/>
</dbReference>
<dbReference type="CDD" id="cd03214">
    <property type="entry name" value="ABC_Iron-Siderophores_B12_Hemin"/>
    <property type="match status" value="1"/>
</dbReference>
<dbReference type="AlphaFoldDB" id="A0A263HCY8"/>
<keyword evidence="2" id="KW-0547">Nucleotide-binding</keyword>
<keyword evidence="9" id="KW-1185">Reference proteome</keyword>
<evidence type="ECO:0000256" key="5">
    <source>
        <dbReference type="ARBA" id="ARBA00037066"/>
    </source>
</evidence>
<comment type="function">
    <text evidence="5">Part of the ABC transporter complex HmuTUV involved in hemin import. Responsible for energy coupling to the transport system.</text>
</comment>
<protein>
    <submittedName>
        <fullName evidence="7">Heme ABC transporter ATP-binding protein</fullName>
    </submittedName>
    <submittedName>
        <fullName evidence="8">Hemin importer ATP-binding subunit</fullName>
        <ecNumber evidence="8">3.6.3.-</ecNumber>
    </submittedName>
</protein>
<evidence type="ECO:0000256" key="1">
    <source>
        <dbReference type="ARBA" id="ARBA00022448"/>
    </source>
</evidence>
<dbReference type="Pfam" id="PF00005">
    <property type="entry name" value="ABC_tran"/>
    <property type="match status" value="1"/>
</dbReference>
<evidence type="ECO:0000259" key="6">
    <source>
        <dbReference type="PROSITE" id="PS50893"/>
    </source>
</evidence>
<dbReference type="Gene3D" id="3.40.50.300">
    <property type="entry name" value="P-loop containing nucleotide triphosphate hydrolases"/>
    <property type="match status" value="1"/>
</dbReference>
<gene>
    <name evidence="8" type="primary">hmuV_1</name>
    <name evidence="7" type="ORF">CFY87_07325</name>
    <name evidence="8" type="ORF">NCTC10851_00794</name>
</gene>
<dbReference type="InterPro" id="IPR003439">
    <property type="entry name" value="ABC_transporter-like_ATP-bd"/>
</dbReference>